<sequence>MNKLFQTLFVLFAISSQSHATPVKQFKSIDESKLLPFTQSNLQHSYAKNLQGLYSIKSFQALDINQPFNDFELLYQRAISGQSELENITELIAFATGTQALSSGVKSEARAMNKINSKLGGHSEQITDLARTSIVSSDVSALVNVFESLEQQTEILRIKNRFKTPGASGYRDLSLLVRLPETQIVAEVQLHLEAFSIIKNGAEHENYEQIQHIERKKISENRALNDIERATIAKLRKESMQMYQGAWHEYLSA</sequence>
<feature type="signal peptide" evidence="1">
    <location>
        <begin position="1"/>
        <end position="20"/>
    </location>
</feature>
<dbReference type="Gene3D" id="3.30.460.10">
    <property type="entry name" value="Beta Polymerase, domain 2"/>
    <property type="match status" value="1"/>
</dbReference>
<comment type="caution">
    <text evidence="3">The sequence shown here is derived from an EMBL/GenBank/DDBJ whole genome shotgun (WGS) entry which is preliminary data.</text>
</comment>
<evidence type="ECO:0000256" key="1">
    <source>
        <dbReference type="SAM" id="SignalP"/>
    </source>
</evidence>
<feature type="chain" id="PRO_5045124056" evidence="1">
    <location>
        <begin position="21"/>
        <end position="253"/>
    </location>
</feature>
<proteinExistence type="predicted"/>
<accession>A0ABQ6DXR0</accession>
<dbReference type="InterPro" id="IPR007685">
    <property type="entry name" value="RelA_SpoT"/>
</dbReference>
<evidence type="ECO:0000259" key="2">
    <source>
        <dbReference type="SMART" id="SM00954"/>
    </source>
</evidence>
<evidence type="ECO:0000313" key="4">
    <source>
        <dbReference type="Proteomes" id="UP001157353"/>
    </source>
</evidence>
<dbReference type="SMART" id="SM00954">
    <property type="entry name" value="RelA_SpoT"/>
    <property type="match status" value="1"/>
</dbReference>
<keyword evidence="1" id="KW-0732">Signal</keyword>
<gene>
    <name evidence="3" type="ORF">GCM10007916_10260</name>
</gene>
<dbReference type="SUPFAM" id="SSF81301">
    <property type="entry name" value="Nucleotidyltransferase"/>
    <property type="match status" value="1"/>
</dbReference>
<name>A0ABQ6DXR0_9GAMM</name>
<dbReference type="EMBL" id="BSPQ01000002">
    <property type="protein sequence ID" value="GLS89959.1"/>
    <property type="molecule type" value="Genomic_DNA"/>
</dbReference>
<protein>
    <submittedName>
        <fullName evidence="3">Phosphoribosylglycinamide formyltransferase</fullName>
    </submittedName>
</protein>
<dbReference type="InterPro" id="IPR043519">
    <property type="entry name" value="NT_sf"/>
</dbReference>
<keyword evidence="4" id="KW-1185">Reference proteome</keyword>
<dbReference type="Pfam" id="PF04607">
    <property type="entry name" value="RelA_SpoT"/>
    <property type="match status" value="1"/>
</dbReference>
<dbReference type="Proteomes" id="UP001157353">
    <property type="component" value="Unassembled WGS sequence"/>
</dbReference>
<reference evidence="4" key="1">
    <citation type="journal article" date="2019" name="Int. J. Syst. Evol. Microbiol.">
        <title>The Global Catalogue of Microorganisms (GCM) 10K type strain sequencing project: providing services to taxonomists for standard genome sequencing and annotation.</title>
        <authorList>
            <consortium name="The Broad Institute Genomics Platform"/>
            <consortium name="The Broad Institute Genome Sequencing Center for Infectious Disease"/>
            <person name="Wu L."/>
            <person name="Ma J."/>
        </authorList>
    </citation>
    <scope>NUCLEOTIDE SEQUENCE [LARGE SCALE GENOMIC DNA]</scope>
    <source>
        <strain evidence="4">NBRC 103166</strain>
    </source>
</reference>
<feature type="domain" description="RelA/SpoT" evidence="2">
    <location>
        <begin position="103"/>
        <end position="211"/>
    </location>
</feature>
<evidence type="ECO:0000313" key="3">
    <source>
        <dbReference type="EMBL" id="GLS89959.1"/>
    </source>
</evidence>
<dbReference type="RefSeq" id="WP_284203081.1">
    <property type="nucleotide sequence ID" value="NZ_BSPQ01000002.1"/>
</dbReference>
<organism evidence="3 4">
    <name type="scientific">Psychromonas marina</name>
    <dbReference type="NCBI Taxonomy" id="88364"/>
    <lineage>
        <taxon>Bacteria</taxon>
        <taxon>Pseudomonadati</taxon>
        <taxon>Pseudomonadota</taxon>
        <taxon>Gammaproteobacteria</taxon>
        <taxon>Alteromonadales</taxon>
        <taxon>Psychromonadaceae</taxon>
        <taxon>Psychromonas</taxon>
    </lineage>
</organism>